<keyword evidence="2" id="KW-0004">4Fe-4S</keyword>
<reference evidence="8 9" key="1">
    <citation type="submission" date="2024-03" db="EMBL/GenBank/DDBJ databases">
        <title>Human intestinal bacterial collection.</title>
        <authorList>
            <person name="Pauvert C."/>
            <person name="Hitch T.C.A."/>
            <person name="Clavel T."/>
        </authorList>
    </citation>
    <scope>NUCLEOTIDE SEQUENCE [LARGE SCALE GENOMIC DNA]</scope>
    <source>
        <strain evidence="8 9">CLA-AP-H29</strain>
    </source>
</reference>
<dbReference type="Gene3D" id="3.20.20.70">
    <property type="entry name" value="Aldolase class I"/>
    <property type="match status" value="1"/>
</dbReference>
<dbReference type="SFLD" id="SFLDG01067">
    <property type="entry name" value="SPASM/twitch_domain_containing"/>
    <property type="match status" value="1"/>
</dbReference>
<evidence type="ECO:0000256" key="5">
    <source>
        <dbReference type="ARBA" id="ARBA00023004"/>
    </source>
</evidence>
<comment type="cofactor">
    <cofactor evidence="1">
        <name>[4Fe-4S] cluster</name>
        <dbReference type="ChEBI" id="CHEBI:49883"/>
    </cofactor>
</comment>
<protein>
    <submittedName>
        <fullName evidence="8">Thioether cross-link-forming SCIFF peptide maturase</fullName>
    </submittedName>
</protein>
<dbReference type="InterPro" id="IPR007197">
    <property type="entry name" value="rSAM"/>
</dbReference>
<dbReference type="RefSeq" id="WP_294520728.1">
    <property type="nucleotide sequence ID" value="NZ_JBBMFK010000012.1"/>
</dbReference>
<keyword evidence="9" id="KW-1185">Reference proteome</keyword>
<dbReference type="SFLD" id="SFLDG01384">
    <property type="entry name" value="thioether_bond_formation_requi"/>
    <property type="match status" value="1"/>
</dbReference>
<dbReference type="InterPro" id="IPR023867">
    <property type="entry name" value="Sulphatase_maturase_rSAM"/>
</dbReference>
<dbReference type="SFLD" id="SFLDS00029">
    <property type="entry name" value="Radical_SAM"/>
    <property type="match status" value="1"/>
</dbReference>
<dbReference type="PROSITE" id="PS01305">
    <property type="entry name" value="MOAA_NIFB_PQQE"/>
    <property type="match status" value="1"/>
</dbReference>
<dbReference type="PROSITE" id="PS51918">
    <property type="entry name" value="RADICAL_SAM"/>
    <property type="match status" value="1"/>
</dbReference>
<evidence type="ECO:0000256" key="4">
    <source>
        <dbReference type="ARBA" id="ARBA00022723"/>
    </source>
</evidence>
<dbReference type="SFLD" id="SFLDG01386">
    <property type="entry name" value="main_SPASM_domain-containing"/>
    <property type="match status" value="1"/>
</dbReference>
<evidence type="ECO:0000313" key="8">
    <source>
        <dbReference type="EMBL" id="MEQ2443543.1"/>
    </source>
</evidence>
<keyword evidence="6" id="KW-0411">Iron-sulfur</keyword>
<sequence length="460" mass="51201">MVHTFTALGVSIAVDVNSGAVHVLDKTAYDLLEALDRQTANPGRLAEHCPADLAAQLPQYSADALEEAWQDLRGLQEEGLLFVEDDYIDPAAAVAMQREAPIKALCLHVSHDCNLRCKYCFASTGDFGTGHRMTMDFETAKRAIDFVIERSGKRRNIEVDFFGGEPLMAMDTVKKTVEYARSIEKEHGKCFRFTITTNGVLLNDENIEYINREMSNAVLSIDGRKEVNDRMRPTVNGKGSYDVIVPKFQKLIAGRGDKDYYLRGTFTRDNLDFAADVMHMASLGAKNISVEPVVGGAEDPYALREEDVPTILAEYEKLAEELREHPEVNFFHFNVDLAQGPCVIKRLRGCGAGCEYVAITPEGDIYPCHQFVGNLDYKLGNLYEGTFNMEISKAFSNLNIYTREDCKNCWARFYCSGGCSASNLLVNGDIKKPHHVGCELERKRLECAIALRAIAAGMAD</sequence>
<keyword evidence="3" id="KW-0949">S-adenosyl-L-methionine</keyword>
<comment type="caution">
    <text evidence="8">The sequence shown here is derived from an EMBL/GenBank/DDBJ whole genome shotgun (WGS) entry which is preliminary data.</text>
</comment>
<proteinExistence type="predicted"/>
<gene>
    <name evidence="8" type="primary">scfB</name>
    <name evidence="8" type="ORF">WMO64_08665</name>
</gene>
<keyword evidence="4" id="KW-0479">Metal-binding</keyword>
<dbReference type="CDD" id="cd01335">
    <property type="entry name" value="Radical_SAM"/>
    <property type="match status" value="1"/>
</dbReference>
<dbReference type="EMBL" id="JBBMFK010000012">
    <property type="protein sequence ID" value="MEQ2443543.1"/>
    <property type="molecule type" value="Genomic_DNA"/>
</dbReference>
<dbReference type="InterPro" id="IPR024025">
    <property type="entry name" value="SCIFF_rSAM_maturase"/>
</dbReference>
<evidence type="ECO:0000259" key="7">
    <source>
        <dbReference type="PROSITE" id="PS51918"/>
    </source>
</evidence>
<evidence type="ECO:0000313" key="9">
    <source>
        <dbReference type="Proteomes" id="UP001464378"/>
    </source>
</evidence>
<dbReference type="CDD" id="cd21124">
    <property type="entry name" value="SPASM_CteB-like"/>
    <property type="match status" value="1"/>
</dbReference>
<dbReference type="Proteomes" id="UP001464378">
    <property type="component" value="Unassembled WGS sequence"/>
</dbReference>
<evidence type="ECO:0000256" key="3">
    <source>
        <dbReference type="ARBA" id="ARBA00022691"/>
    </source>
</evidence>
<evidence type="ECO:0000256" key="1">
    <source>
        <dbReference type="ARBA" id="ARBA00001966"/>
    </source>
</evidence>
<dbReference type="InterPro" id="IPR000385">
    <property type="entry name" value="MoaA_NifB_PqqE_Fe-S-bd_CS"/>
</dbReference>
<dbReference type="PANTHER" id="PTHR43273:SF8">
    <property type="entry name" value="RADICAL SAM DOMAIN PROTEIN"/>
    <property type="match status" value="1"/>
</dbReference>
<dbReference type="InterPro" id="IPR013785">
    <property type="entry name" value="Aldolase_TIM"/>
</dbReference>
<keyword evidence="5" id="KW-0408">Iron</keyword>
<evidence type="ECO:0000256" key="2">
    <source>
        <dbReference type="ARBA" id="ARBA00022485"/>
    </source>
</evidence>
<dbReference type="NCBIfam" id="TIGR03974">
    <property type="entry name" value="rSAM_six_Cys"/>
    <property type="match status" value="1"/>
</dbReference>
<feature type="domain" description="Radical SAM core" evidence="7">
    <location>
        <begin position="99"/>
        <end position="336"/>
    </location>
</feature>
<dbReference type="InterPro" id="IPR023885">
    <property type="entry name" value="4Fe4S-binding_SPASM_dom"/>
</dbReference>
<dbReference type="Pfam" id="PF04055">
    <property type="entry name" value="Radical_SAM"/>
    <property type="match status" value="1"/>
</dbReference>
<accession>A0ABV1E8A6</accession>
<evidence type="ECO:0000256" key="6">
    <source>
        <dbReference type="ARBA" id="ARBA00023014"/>
    </source>
</evidence>
<name>A0ABV1E8A6_9FIRM</name>
<dbReference type="InterPro" id="IPR058240">
    <property type="entry name" value="rSAM_sf"/>
</dbReference>
<dbReference type="InterPro" id="IPR047602">
    <property type="entry name" value="SPASM_CteB-like"/>
</dbReference>
<dbReference type="SUPFAM" id="SSF102114">
    <property type="entry name" value="Radical SAM enzymes"/>
    <property type="match status" value="1"/>
</dbReference>
<dbReference type="NCBIfam" id="TIGR04085">
    <property type="entry name" value="rSAM_more_4Fe4S"/>
    <property type="match status" value="1"/>
</dbReference>
<organism evidence="8 9">
    <name type="scientific">Pseudoflavonifractor intestinihominis</name>
    <dbReference type="NCBI Taxonomy" id="3133171"/>
    <lineage>
        <taxon>Bacteria</taxon>
        <taxon>Bacillati</taxon>
        <taxon>Bacillota</taxon>
        <taxon>Clostridia</taxon>
        <taxon>Eubacteriales</taxon>
        <taxon>Oscillospiraceae</taxon>
        <taxon>Pseudoflavonifractor</taxon>
    </lineage>
</organism>
<dbReference type="Pfam" id="PF13186">
    <property type="entry name" value="SPASM"/>
    <property type="match status" value="1"/>
</dbReference>
<dbReference type="PANTHER" id="PTHR43273">
    <property type="entry name" value="ANAEROBIC SULFATASE-MATURATING ENZYME HOMOLOG ASLB-RELATED"/>
    <property type="match status" value="1"/>
</dbReference>